<keyword evidence="6 12" id="KW-0602">Photosynthesis</keyword>
<evidence type="ECO:0000313" key="15">
    <source>
        <dbReference type="Proteomes" id="UP000010483"/>
    </source>
</evidence>
<feature type="chain" id="PRO_5009016568" description="Cytochrome c6" evidence="12">
    <location>
        <begin position="26"/>
        <end position="111"/>
    </location>
</feature>
<comment type="function">
    <text evidence="1 12">Functions as an electron carrier between membrane-bound cytochrome b6-f and photosystem I in oxygenic photosynthesis.</text>
</comment>
<dbReference type="GO" id="GO:0015979">
    <property type="term" value="P:photosynthesis"/>
    <property type="evidence" value="ECO:0007669"/>
    <property type="project" value="UniProtKB-UniRule"/>
</dbReference>
<dbReference type="eggNOG" id="COG2010">
    <property type="taxonomic scope" value="Bacteria"/>
</dbReference>
<keyword evidence="8 12" id="KW-0479">Metal-binding</keyword>
<dbReference type="PRINTS" id="PR00605">
    <property type="entry name" value="CYTCHROMECIC"/>
</dbReference>
<dbReference type="InterPro" id="IPR009056">
    <property type="entry name" value="Cyt_c-like_dom"/>
</dbReference>
<dbReference type="InterPro" id="IPR023655">
    <property type="entry name" value="Cyt_C6"/>
</dbReference>
<feature type="binding site" description="covalent" evidence="12">
    <location>
        <position position="39"/>
    </location>
    <ligand>
        <name>heme c</name>
        <dbReference type="ChEBI" id="CHEBI:61717"/>
    </ligand>
</feature>
<dbReference type="EMBL" id="CP003940">
    <property type="protein sequence ID" value="AFZ48806.1"/>
    <property type="molecule type" value="Genomic_DNA"/>
</dbReference>
<dbReference type="PANTHER" id="PTHR34688:SF2">
    <property type="entry name" value="CYTOCHROME C6, CHLOROPLASTIC"/>
    <property type="match status" value="1"/>
</dbReference>
<keyword evidence="12" id="KW-0732">Signal</keyword>
<evidence type="ECO:0000256" key="11">
    <source>
        <dbReference type="ARBA" id="ARBA00023078"/>
    </source>
</evidence>
<gene>
    <name evidence="12" type="primary">petJ</name>
    <name evidence="14" type="ordered locus">Cyast_2866</name>
</gene>
<keyword evidence="9 12" id="KW-0249">Electron transport</keyword>
<dbReference type="Proteomes" id="UP000010483">
    <property type="component" value="Chromosome"/>
</dbReference>
<dbReference type="AlphaFoldDB" id="K9YPD4"/>
<dbReference type="PATRIC" id="fig|292563.3.peg.2988"/>
<dbReference type="HOGENOM" id="CLU_101159_1_0_3"/>
<sequence length="111" mass="11952" precursor="true">MNKILSLILLLITLLSFSFTSPVLAADVAQGGAIFSANCASCHLGGRNVVNAAKTLQKEDLEKYDMYSLEKIVSQVTNGKAAMPSFKGRLDAQQIEDVASYVLAQAEKGWN</sequence>
<feature type="domain" description="Cytochrome c" evidence="13">
    <location>
        <begin position="26"/>
        <end position="106"/>
    </location>
</feature>
<evidence type="ECO:0000313" key="14">
    <source>
        <dbReference type="EMBL" id="AFZ48806.1"/>
    </source>
</evidence>
<dbReference type="GO" id="GO:0031979">
    <property type="term" value="C:plasma membrane-derived thylakoid lumen"/>
    <property type="evidence" value="ECO:0007669"/>
    <property type="project" value="UniProtKB-SubCell"/>
</dbReference>
<evidence type="ECO:0000256" key="9">
    <source>
        <dbReference type="ARBA" id="ARBA00022982"/>
    </source>
</evidence>
<evidence type="ECO:0000256" key="3">
    <source>
        <dbReference type="ARBA" id="ARBA00009650"/>
    </source>
</evidence>
<dbReference type="HAMAP" id="MF_00594">
    <property type="entry name" value="Cytc_PetJ"/>
    <property type="match status" value="1"/>
</dbReference>
<dbReference type="FunFam" id="1.10.760.10:FF:000038">
    <property type="entry name" value="Cytochrome c6"/>
    <property type="match status" value="1"/>
</dbReference>
<dbReference type="SUPFAM" id="SSF46626">
    <property type="entry name" value="Cytochrome c"/>
    <property type="match status" value="1"/>
</dbReference>
<comment type="subunit">
    <text evidence="12">Monomer.</text>
</comment>
<keyword evidence="10 12" id="KW-0408">Iron</keyword>
<comment type="similarity">
    <text evidence="3 12">Belongs to the cytochrome c family. PetJ subfamily.</text>
</comment>
<accession>K9YPD4</accession>
<evidence type="ECO:0000256" key="12">
    <source>
        <dbReference type="HAMAP-Rule" id="MF_00594"/>
    </source>
</evidence>
<organism evidence="14 15">
    <name type="scientific">Cyanobacterium stanieri (strain ATCC 29140 / PCC 7202)</name>
    <dbReference type="NCBI Taxonomy" id="292563"/>
    <lineage>
        <taxon>Bacteria</taxon>
        <taxon>Bacillati</taxon>
        <taxon>Cyanobacteriota</taxon>
        <taxon>Cyanophyceae</taxon>
        <taxon>Oscillatoriophycideae</taxon>
        <taxon>Chroococcales</taxon>
        <taxon>Geminocystaceae</taxon>
        <taxon>Cyanobacterium</taxon>
    </lineage>
</organism>
<dbReference type="STRING" id="292563.Cyast_2866"/>
<evidence type="ECO:0000256" key="6">
    <source>
        <dbReference type="ARBA" id="ARBA00022531"/>
    </source>
</evidence>
<evidence type="ECO:0000256" key="2">
    <source>
        <dbReference type="ARBA" id="ARBA00004518"/>
    </source>
</evidence>
<dbReference type="NCBIfam" id="NF045930">
    <property type="entry name" value="Cytc6PetJCyano"/>
    <property type="match status" value="1"/>
</dbReference>
<keyword evidence="11 12" id="KW-0793">Thylakoid</keyword>
<dbReference type="Pfam" id="PF13442">
    <property type="entry name" value="Cytochrome_CBB3"/>
    <property type="match status" value="1"/>
</dbReference>
<dbReference type="InterPro" id="IPR036909">
    <property type="entry name" value="Cyt_c-like_dom_sf"/>
</dbReference>
<keyword evidence="5 12" id="KW-0813">Transport</keyword>
<feature type="binding site" description="axial binding residue" evidence="12">
    <location>
        <position position="83"/>
    </location>
    <ligand>
        <name>heme c</name>
        <dbReference type="ChEBI" id="CHEBI:61717"/>
    </ligand>
    <ligandPart>
        <name>Fe</name>
        <dbReference type="ChEBI" id="CHEBI:18248"/>
    </ligandPart>
</feature>
<evidence type="ECO:0000256" key="7">
    <source>
        <dbReference type="ARBA" id="ARBA00022617"/>
    </source>
</evidence>
<keyword evidence="7 12" id="KW-0349">Heme</keyword>
<evidence type="ECO:0000259" key="13">
    <source>
        <dbReference type="PROSITE" id="PS51007"/>
    </source>
</evidence>
<evidence type="ECO:0000256" key="5">
    <source>
        <dbReference type="ARBA" id="ARBA00022448"/>
    </source>
</evidence>
<dbReference type="PANTHER" id="PTHR34688">
    <property type="entry name" value="CYTOCHROME C6, CHLOROPLASTIC"/>
    <property type="match status" value="1"/>
</dbReference>
<feature type="binding site" description="covalent" evidence="12">
    <location>
        <position position="42"/>
    </location>
    <ligand>
        <name>heme c</name>
        <dbReference type="ChEBI" id="CHEBI:61717"/>
    </ligand>
</feature>
<dbReference type="GO" id="GO:0009055">
    <property type="term" value="F:electron transfer activity"/>
    <property type="evidence" value="ECO:0007669"/>
    <property type="project" value="UniProtKB-UniRule"/>
</dbReference>
<keyword evidence="15" id="KW-1185">Reference proteome</keyword>
<dbReference type="GO" id="GO:0005506">
    <property type="term" value="F:iron ion binding"/>
    <property type="evidence" value="ECO:0007669"/>
    <property type="project" value="InterPro"/>
</dbReference>
<evidence type="ECO:0000256" key="1">
    <source>
        <dbReference type="ARBA" id="ARBA00002347"/>
    </source>
</evidence>
<feature type="binding site" description="axial binding residue" evidence="12">
    <location>
        <position position="43"/>
    </location>
    <ligand>
        <name>heme c</name>
        <dbReference type="ChEBI" id="CHEBI:61717"/>
    </ligand>
    <ligandPart>
        <name>Fe</name>
        <dbReference type="ChEBI" id="CHEBI:18248"/>
    </ligandPart>
</feature>
<comment type="subcellular location">
    <subcellularLocation>
        <location evidence="2 12">Cellular thylakoid lumen</location>
    </subcellularLocation>
</comment>
<feature type="signal peptide" evidence="12">
    <location>
        <begin position="1"/>
        <end position="25"/>
    </location>
</feature>
<reference evidence="15" key="1">
    <citation type="journal article" date="2013" name="Proc. Natl. Acad. Sci. U.S.A.">
        <title>Improving the coverage of the cyanobacterial phylum using diversity-driven genome sequencing.</title>
        <authorList>
            <person name="Shih P.M."/>
            <person name="Wu D."/>
            <person name="Latifi A."/>
            <person name="Axen S.D."/>
            <person name="Fewer D.P."/>
            <person name="Talla E."/>
            <person name="Calteau A."/>
            <person name="Cai F."/>
            <person name="Tandeau de Marsac N."/>
            <person name="Rippka R."/>
            <person name="Herdman M."/>
            <person name="Sivonen K."/>
            <person name="Coursin T."/>
            <person name="Laurent T."/>
            <person name="Goodwin L."/>
            <person name="Nolan M."/>
            <person name="Davenport K.W."/>
            <person name="Han C.S."/>
            <person name="Rubin E.M."/>
            <person name="Eisen J.A."/>
            <person name="Woyke T."/>
            <person name="Gugger M."/>
            <person name="Kerfeld C.A."/>
        </authorList>
    </citation>
    <scope>NUCLEOTIDE SEQUENCE [LARGE SCALE GENOMIC DNA]</scope>
    <source>
        <strain evidence="15">ATCC 29140 / PCC 7202</strain>
    </source>
</reference>
<dbReference type="GO" id="GO:0020037">
    <property type="term" value="F:heme binding"/>
    <property type="evidence" value="ECO:0007669"/>
    <property type="project" value="InterPro"/>
</dbReference>
<evidence type="ECO:0000256" key="4">
    <source>
        <dbReference type="ARBA" id="ARBA00016152"/>
    </source>
</evidence>
<dbReference type="KEGG" id="csn:Cyast_2866"/>
<comment type="PTM">
    <text evidence="12">Binds 1 heme c group per subunit.</text>
</comment>
<dbReference type="InterPro" id="IPR008168">
    <property type="entry name" value="Cyt_C_IC"/>
</dbReference>
<name>K9YPD4_CYASC</name>
<dbReference type="Gene3D" id="1.10.760.10">
    <property type="entry name" value="Cytochrome c-like domain"/>
    <property type="match status" value="1"/>
</dbReference>
<proteinExistence type="inferred from homology"/>
<evidence type="ECO:0000256" key="10">
    <source>
        <dbReference type="ARBA" id="ARBA00023004"/>
    </source>
</evidence>
<protein>
    <recommendedName>
        <fullName evidence="4 12">Cytochrome c6</fullName>
    </recommendedName>
    <alternativeName>
        <fullName evidence="12">Cytochrome c-553</fullName>
    </alternativeName>
    <alternativeName>
        <fullName evidence="12">Cytochrome c553</fullName>
    </alternativeName>
    <alternativeName>
        <fullName evidence="12">Soluble cytochrome f</fullName>
    </alternativeName>
</protein>
<dbReference type="PROSITE" id="PS51007">
    <property type="entry name" value="CYTC"/>
    <property type="match status" value="1"/>
</dbReference>
<evidence type="ECO:0000256" key="8">
    <source>
        <dbReference type="ARBA" id="ARBA00022723"/>
    </source>
</evidence>